<sequence length="139" mass="15598">MLVDVEDFLARFPRPLSPEEEKRAAVLLDDAESLIRAEFARRGRSLDTEIRSVWLGLIARRVIVEMVSTAILVGDQAGRKSGSVQAGQVSESWSYGDAGSAMWGVVRLTDDHLKDLGLAEARSRGSFPRAPRWPERRYW</sequence>
<dbReference type="InterPro" id="IPR018963">
    <property type="entry name" value="Mycophage_D29_Gp19"/>
</dbReference>
<dbReference type="Pfam" id="PF09355">
    <property type="entry name" value="Phage_Gp19"/>
    <property type="match status" value="1"/>
</dbReference>
<dbReference type="OrthoDB" id="4425116at2"/>
<reference evidence="1 2" key="1">
    <citation type="submission" date="2017-12" db="EMBL/GenBank/DDBJ databases">
        <title>Corynebacterium mastitidis 16-1433 Genome.</title>
        <authorList>
            <person name="Gulvik C.A."/>
        </authorList>
    </citation>
    <scope>NUCLEOTIDE SEQUENCE [LARGE SCALE GENOMIC DNA]</scope>
    <source>
        <strain evidence="1 2">16-1433</strain>
    </source>
</reference>
<dbReference type="AlphaFoldDB" id="A0A2N0X8V8"/>
<evidence type="ECO:0000313" key="2">
    <source>
        <dbReference type="Proteomes" id="UP000233249"/>
    </source>
</evidence>
<protein>
    <recommendedName>
        <fullName evidence="3">Phage protein Gp19/Gp15/Gp42</fullName>
    </recommendedName>
</protein>
<proteinExistence type="predicted"/>
<dbReference type="EMBL" id="PJAF01000006">
    <property type="protein sequence ID" value="PKF69146.1"/>
    <property type="molecule type" value="Genomic_DNA"/>
</dbReference>
<evidence type="ECO:0000313" key="1">
    <source>
        <dbReference type="EMBL" id="PKF69146.1"/>
    </source>
</evidence>
<comment type="caution">
    <text evidence="1">The sequence shown here is derived from an EMBL/GenBank/DDBJ whole genome shotgun (WGS) entry which is preliminary data.</text>
</comment>
<accession>A0A2N0X8V8</accession>
<dbReference type="Proteomes" id="UP000233249">
    <property type="component" value="Unassembled WGS sequence"/>
</dbReference>
<name>A0A2N0X8V8_9CORY</name>
<dbReference type="RefSeq" id="WP_101173148.1">
    <property type="nucleotide sequence ID" value="NZ_JAKRKB010000012.1"/>
</dbReference>
<gene>
    <name evidence="1" type="ORF">CXB45_03100</name>
</gene>
<evidence type="ECO:0008006" key="3">
    <source>
        <dbReference type="Google" id="ProtNLM"/>
    </source>
</evidence>
<organism evidence="1 2">
    <name type="scientific">Corynebacterium mastitidis</name>
    <dbReference type="NCBI Taxonomy" id="161890"/>
    <lineage>
        <taxon>Bacteria</taxon>
        <taxon>Bacillati</taxon>
        <taxon>Actinomycetota</taxon>
        <taxon>Actinomycetes</taxon>
        <taxon>Mycobacteriales</taxon>
        <taxon>Corynebacteriaceae</taxon>
        <taxon>Corynebacterium</taxon>
    </lineage>
</organism>